<accession>A0A0E0PDJ5</accession>
<sequence>MDSTSTSPRGLPLITSTRAAKQSNRATLIGDFEYVQGFNSLHTSRPNNSGAPNHPVQDHPSLTQRHQNVFQMHWLAVTAADSEDLLFLVEMHWLAVTADFEDLLFLVEDEGCAAGVGHARRCLVELEGDLLRVVQRHAVGVAAGRPGARCVRVHAALGCAASPVATSLLRSEKKNGVSVKFVGPIPVLPTAGRPLRS</sequence>
<evidence type="ECO:0000313" key="2">
    <source>
        <dbReference type="Proteomes" id="UP000008022"/>
    </source>
</evidence>
<dbReference type="EnsemblPlants" id="ORUFI04G25630.1">
    <property type="protein sequence ID" value="ORUFI04G25630.1"/>
    <property type="gene ID" value="ORUFI04G25630"/>
</dbReference>
<dbReference type="AlphaFoldDB" id="A0A0E0PDJ5"/>
<name>A0A0E0PDJ5_ORYRU</name>
<organism evidence="1 2">
    <name type="scientific">Oryza rufipogon</name>
    <name type="common">Brownbeard rice</name>
    <name type="synonym">Asian wild rice</name>
    <dbReference type="NCBI Taxonomy" id="4529"/>
    <lineage>
        <taxon>Eukaryota</taxon>
        <taxon>Viridiplantae</taxon>
        <taxon>Streptophyta</taxon>
        <taxon>Embryophyta</taxon>
        <taxon>Tracheophyta</taxon>
        <taxon>Spermatophyta</taxon>
        <taxon>Magnoliopsida</taxon>
        <taxon>Liliopsida</taxon>
        <taxon>Poales</taxon>
        <taxon>Poaceae</taxon>
        <taxon>BOP clade</taxon>
        <taxon>Oryzoideae</taxon>
        <taxon>Oryzeae</taxon>
        <taxon>Oryzinae</taxon>
        <taxon>Oryza</taxon>
    </lineage>
</organism>
<keyword evidence="2" id="KW-1185">Reference proteome</keyword>
<dbReference type="Proteomes" id="UP000008022">
    <property type="component" value="Unassembled WGS sequence"/>
</dbReference>
<reference evidence="1" key="2">
    <citation type="submission" date="2015-06" db="UniProtKB">
        <authorList>
            <consortium name="EnsemblPlants"/>
        </authorList>
    </citation>
    <scope>IDENTIFICATION</scope>
</reference>
<reference evidence="2" key="1">
    <citation type="submission" date="2013-06" db="EMBL/GenBank/DDBJ databases">
        <authorList>
            <person name="Zhao Q."/>
        </authorList>
    </citation>
    <scope>NUCLEOTIDE SEQUENCE</scope>
    <source>
        <strain evidence="2">cv. W1943</strain>
    </source>
</reference>
<protein>
    <submittedName>
        <fullName evidence="1">Uncharacterized protein</fullName>
    </submittedName>
</protein>
<dbReference type="Gramene" id="ORUFI04G25630.1">
    <property type="protein sequence ID" value="ORUFI04G25630.1"/>
    <property type="gene ID" value="ORUFI04G25630"/>
</dbReference>
<proteinExistence type="predicted"/>
<evidence type="ECO:0000313" key="1">
    <source>
        <dbReference type="EnsemblPlants" id="ORUFI04G25630.1"/>
    </source>
</evidence>